<evidence type="ECO:0000313" key="3">
    <source>
        <dbReference type="Proteomes" id="UP000268033"/>
    </source>
</evidence>
<dbReference type="Pfam" id="PF06611">
    <property type="entry name" value="DUF1145"/>
    <property type="match status" value="1"/>
</dbReference>
<evidence type="ECO:0000256" key="1">
    <source>
        <dbReference type="SAM" id="Phobius"/>
    </source>
</evidence>
<protein>
    <submittedName>
        <fullName evidence="2">Uncharacterized protein YhhL (DUF1145 family)</fullName>
    </submittedName>
</protein>
<reference evidence="2 3" key="1">
    <citation type="submission" date="2018-11" db="EMBL/GenBank/DDBJ databases">
        <title>Genomic Encyclopedia of Type Strains, Phase IV (KMG-IV): sequencing the most valuable type-strain genomes for metagenomic binning, comparative biology and taxonomic classification.</title>
        <authorList>
            <person name="Goeker M."/>
        </authorList>
    </citation>
    <scope>NUCLEOTIDE SEQUENCE [LARGE SCALE GENOMIC DNA]</scope>
    <source>
        <strain evidence="2 3">DSM 21945</strain>
    </source>
</reference>
<organism evidence="2 3">
    <name type="scientific">Gallaecimonas pentaromativorans</name>
    <dbReference type="NCBI Taxonomy" id="584787"/>
    <lineage>
        <taxon>Bacteria</taxon>
        <taxon>Pseudomonadati</taxon>
        <taxon>Pseudomonadota</taxon>
        <taxon>Gammaproteobacteria</taxon>
        <taxon>Enterobacterales</taxon>
        <taxon>Gallaecimonadaceae</taxon>
        <taxon>Gallaecimonas</taxon>
    </lineage>
</organism>
<comment type="caution">
    <text evidence="2">The sequence shown here is derived from an EMBL/GenBank/DDBJ whole genome shotgun (WGS) entry which is preliminary data.</text>
</comment>
<evidence type="ECO:0000313" key="2">
    <source>
        <dbReference type="EMBL" id="ROQ24282.1"/>
    </source>
</evidence>
<name>A0A3N1NZ78_9GAMM</name>
<dbReference type="PANTHER" id="PTHR38775:SF1">
    <property type="entry name" value="INNER MEMBRANE PROTEIN"/>
    <property type="match status" value="1"/>
</dbReference>
<gene>
    <name evidence="2" type="ORF">EDC28_107164</name>
</gene>
<dbReference type="RefSeq" id="WP_050659555.1">
    <property type="nucleotide sequence ID" value="NZ_JBLXAC010000010.1"/>
</dbReference>
<keyword evidence="3" id="KW-1185">Reference proteome</keyword>
<dbReference type="STRING" id="584787.GCA_001247655_00642"/>
<keyword evidence="1" id="KW-0472">Membrane</keyword>
<dbReference type="AlphaFoldDB" id="A0A3N1NZ78"/>
<dbReference type="OrthoDB" id="6401986at2"/>
<sequence length="82" mass="9049">MLMVKKLMMLVVWAVCFINLVHPFEAPLNTLFYIVLAVVTVLHAVLVALVSKAITLDGKARFNLFVFGSIAMAAMKKDLLGK</sequence>
<dbReference type="EMBL" id="RJUL01000007">
    <property type="protein sequence ID" value="ROQ24282.1"/>
    <property type="molecule type" value="Genomic_DNA"/>
</dbReference>
<proteinExistence type="predicted"/>
<dbReference type="InterPro" id="IPR009525">
    <property type="entry name" value="DUF1145"/>
</dbReference>
<dbReference type="PANTHER" id="PTHR38775">
    <property type="entry name" value="INNER MEMBRANE PROTEIN-RELATED"/>
    <property type="match status" value="1"/>
</dbReference>
<feature type="transmembrane region" description="Helical" evidence="1">
    <location>
        <begin position="33"/>
        <end position="50"/>
    </location>
</feature>
<keyword evidence="1" id="KW-0812">Transmembrane</keyword>
<dbReference type="Proteomes" id="UP000268033">
    <property type="component" value="Unassembled WGS sequence"/>
</dbReference>
<keyword evidence="1" id="KW-1133">Transmembrane helix</keyword>
<accession>A0A3N1NZ78</accession>